<reference evidence="2 3" key="1">
    <citation type="submission" date="2015-09" db="EMBL/GenBank/DDBJ databases">
        <title>Genome sequencing project for genomic taxonomy and phylogenomics of Bacillus-like bacteria.</title>
        <authorList>
            <person name="Liu B."/>
            <person name="Wang J."/>
            <person name="Zhu Y."/>
            <person name="Liu G."/>
            <person name="Chen Q."/>
            <person name="Chen Z."/>
            <person name="Lan J."/>
            <person name="Che J."/>
            <person name="Ge C."/>
            <person name="Shi H."/>
            <person name="Pan Z."/>
            <person name="Liu X."/>
        </authorList>
    </citation>
    <scope>NUCLEOTIDE SEQUENCE [LARGE SCALE GENOMIC DNA]</scope>
    <source>
        <strain evidence="2 3">DSM 8552</strain>
    </source>
</reference>
<protein>
    <submittedName>
        <fullName evidence="2">GCN5 family acetyltransferase</fullName>
    </submittedName>
</protein>
<evidence type="ECO:0000259" key="1">
    <source>
        <dbReference type="PROSITE" id="PS51186"/>
    </source>
</evidence>
<dbReference type="Pfam" id="PF13302">
    <property type="entry name" value="Acetyltransf_3"/>
    <property type="match status" value="1"/>
</dbReference>
<dbReference type="InterPro" id="IPR016181">
    <property type="entry name" value="Acyl_CoA_acyltransferase"/>
</dbReference>
<dbReference type="CDD" id="cd04301">
    <property type="entry name" value="NAT_SF"/>
    <property type="match status" value="1"/>
</dbReference>
<dbReference type="PANTHER" id="PTHR39173">
    <property type="entry name" value="ACETYLTRANSFERASE"/>
    <property type="match status" value="1"/>
</dbReference>
<evidence type="ECO:0000313" key="3">
    <source>
        <dbReference type="Proteomes" id="UP000051063"/>
    </source>
</evidence>
<feature type="domain" description="N-acetyltransferase" evidence="1">
    <location>
        <begin position="34"/>
        <end position="173"/>
    </location>
</feature>
<proteinExistence type="predicted"/>
<dbReference type="SUPFAM" id="SSF55729">
    <property type="entry name" value="Acyl-CoA N-acyltransferases (Nat)"/>
    <property type="match status" value="1"/>
</dbReference>
<name>A0ABR5N2J1_BRECH</name>
<accession>A0ABR5N2J1</accession>
<gene>
    <name evidence="2" type="ORF">AN963_25240</name>
</gene>
<dbReference type="RefSeq" id="WP_055747266.1">
    <property type="nucleotide sequence ID" value="NZ_LJJB01000013.1"/>
</dbReference>
<keyword evidence="3" id="KW-1185">Reference proteome</keyword>
<evidence type="ECO:0000313" key="2">
    <source>
        <dbReference type="EMBL" id="KQL44676.1"/>
    </source>
</evidence>
<dbReference type="PANTHER" id="PTHR39173:SF1">
    <property type="entry name" value="ACETYLTRANSFERASE"/>
    <property type="match status" value="1"/>
</dbReference>
<organism evidence="2 3">
    <name type="scientific">Brevibacillus choshinensis</name>
    <dbReference type="NCBI Taxonomy" id="54911"/>
    <lineage>
        <taxon>Bacteria</taxon>
        <taxon>Bacillati</taxon>
        <taxon>Bacillota</taxon>
        <taxon>Bacilli</taxon>
        <taxon>Bacillales</taxon>
        <taxon>Paenibacillaceae</taxon>
        <taxon>Brevibacillus</taxon>
    </lineage>
</organism>
<comment type="caution">
    <text evidence="2">The sequence shown here is derived from an EMBL/GenBank/DDBJ whole genome shotgun (WGS) entry which is preliminary data.</text>
</comment>
<dbReference type="EMBL" id="LJJB01000013">
    <property type="protein sequence ID" value="KQL44676.1"/>
    <property type="molecule type" value="Genomic_DNA"/>
</dbReference>
<dbReference type="Gene3D" id="3.40.630.30">
    <property type="match status" value="1"/>
</dbReference>
<dbReference type="InterPro" id="IPR000182">
    <property type="entry name" value="GNAT_dom"/>
</dbReference>
<sequence length="174" mass="19858">MTGQVYLARPSMEFYEAYMSFYNEWKQSKEPIVPWIVEKEPTDFAAYLRYLQEEESGENLQPGWVTNSTYWLVNEQSQIAGAVNIRHDLTERLLNTGGHIGYGVVPSQRRKGYATAILEQSLQITRELGLNRVLVACDAGNIGSEKTIVKNGGVFESEFIEEDGNVVKRFWIEL</sequence>
<dbReference type="Proteomes" id="UP000051063">
    <property type="component" value="Unassembled WGS sequence"/>
</dbReference>
<dbReference type="PROSITE" id="PS51186">
    <property type="entry name" value="GNAT"/>
    <property type="match status" value="1"/>
</dbReference>